<dbReference type="AlphaFoldDB" id="A0A2J0KSR7"/>
<dbReference type="CDD" id="cd04179">
    <property type="entry name" value="DPM_DPG-synthase_like"/>
    <property type="match status" value="1"/>
</dbReference>
<dbReference type="GO" id="GO:0008757">
    <property type="term" value="F:S-adenosylmethionine-dependent methyltransferase activity"/>
    <property type="evidence" value="ECO:0007669"/>
    <property type="project" value="InterPro"/>
</dbReference>
<dbReference type="PANTHER" id="PTHR10859:SF91">
    <property type="entry name" value="DOLICHYL-PHOSPHATE BETA-GLUCOSYLTRANSFERASE"/>
    <property type="match status" value="1"/>
</dbReference>
<dbReference type="PANTHER" id="PTHR10859">
    <property type="entry name" value="GLYCOSYL TRANSFERASE"/>
    <property type="match status" value="1"/>
</dbReference>
<dbReference type="InterPro" id="IPR001173">
    <property type="entry name" value="Glyco_trans_2-like"/>
</dbReference>
<dbReference type="CDD" id="cd04188">
    <property type="entry name" value="DPG_synthase"/>
    <property type="match status" value="1"/>
</dbReference>
<dbReference type="InterPro" id="IPR035518">
    <property type="entry name" value="DPG_synthase"/>
</dbReference>
<keyword evidence="9" id="KW-0735">Signal-anchor</keyword>
<keyword evidence="11" id="KW-0472">Membrane</keyword>
<accession>A0A2J0KSR7</accession>
<dbReference type="InterPro" id="IPR013216">
    <property type="entry name" value="Methyltransf_11"/>
</dbReference>
<feature type="domain" description="Glycosyltransferase 2-like" evidence="13">
    <location>
        <begin position="512"/>
        <end position="672"/>
    </location>
</feature>
<comment type="pathway">
    <text evidence="2">Protein modification; protein glycosylation.</text>
</comment>
<protein>
    <recommendedName>
        <fullName evidence="4">dolichyl-phosphate beta-glucosyltransferase</fullName>
        <ecNumber evidence="4">2.4.1.117</ecNumber>
    </recommendedName>
</protein>
<dbReference type="Pfam" id="PF07021">
    <property type="entry name" value="MetW"/>
    <property type="match status" value="1"/>
</dbReference>
<reference evidence="15 16" key="1">
    <citation type="submission" date="2017-09" db="EMBL/GenBank/DDBJ databases">
        <title>Depth-based differentiation of microbial function through sediment-hosted aquifers and enrichment of novel symbionts in the deep terrestrial subsurface.</title>
        <authorList>
            <person name="Probst A.J."/>
            <person name="Ladd B."/>
            <person name="Jarett J.K."/>
            <person name="Geller-Mcgrath D.E."/>
            <person name="Sieber C.M."/>
            <person name="Emerson J.B."/>
            <person name="Anantharaman K."/>
            <person name="Thomas B.C."/>
            <person name="Malmstrom R."/>
            <person name="Stieglmeier M."/>
            <person name="Klingl A."/>
            <person name="Woyke T."/>
            <person name="Ryan C.M."/>
            <person name="Banfield J.F."/>
        </authorList>
    </citation>
    <scope>NUCLEOTIDE SEQUENCE [LARGE SCALE GENOMIC DNA]</scope>
    <source>
        <strain evidence="15">CG07_land_8_20_14_0_80_42_15</strain>
    </source>
</reference>
<comment type="catalytic activity">
    <reaction evidence="12">
        <text>a di-trans,poly-cis-dolichyl phosphate + UDP-alpha-D-glucose = a di-trans,poly-cis-dolichyl beta-D-glucosyl phosphate + UDP</text>
        <dbReference type="Rhea" id="RHEA:15401"/>
        <dbReference type="Rhea" id="RHEA-COMP:19498"/>
        <dbReference type="Rhea" id="RHEA-COMP:19502"/>
        <dbReference type="ChEBI" id="CHEBI:57525"/>
        <dbReference type="ChEBI" id="CHEBI:57683"/>
        <dbReference type="ChEBI" id="CHEBI:58223"/>
        <dbReference type="ChEBI" id="CHEBI:58885"/>
        <dbReference type="EC" id="2.4.1.117"/>
    </reaction>
    <physiologicalReaction direction="left-to-right" evidence="12">
        <dbReference type="Rhea" id="RHEA:15402"/>
    </physiologicalReaction>
</comment>
<dbReference type="Gene3D" id="3.40.50.150">
    <property type="entry name" value="Vaccinia Virus protein VP39"/>
    <property type="match status" value="2"/>
</dbReference>
<dbReference type="GO" id="GO:0006487">
    <property type="term" value="P:protein N-linked glycosylation"/>
    <property type="evidence" value="ECO:0007669"/>
    <property type="project" value="TreeGrafter"/>
</dbReference>
<dbReference type="EC" id="2.4.1.117" evidence="4"/>
<evidence type="ECO:0000259" key="14">
    <source>
        <dbReference type="Pfam" id="PF08241"/>
    </source>
</evidence>
<evidence type="ECO:0000259" key="13">
    <source>
        <dbReference type="Pfam" id="PF00535"/>
    </source>
</evidence>
<evidence type="ECO:0000256" key="9">
    <source>
        <dbReference type="ARBA" id="ARBA00022968"/>
    </source>
</evidence>
<dbReference type="GO" id="GO:0004581">
    <property type="term" value="F:dolichyl-phosphate beta-glucosyltransferase activity"/>
    <property type="evidence" value="ECO:0007669"/>
    <property type="project" value="UniProtKB-EC"/>
</dbReference>
<keyword evidence="5" id="KW-0328">Glycosyltransferase</keyword>
<evidence type="ECO:0000313" key="16">
    <source>
        <dbReference type="Proteomes" id="UP000230052"/>
    </source>
</evidence>
<keyword evidence="10" id="KW-1133">Transmembrane helix</keyword>
<evidence type="ECO:0000256" key="1">
    <source>
        <dbReference type="ARBA" id="ARBA00004389"/>
    </source>
</evidence>
<dbReference type="Pfam" id="PF00535">
    <property type="entry name" value="Glycos_transf_2"/>
    <property type="match status" value="2"/>
</dbReference>
<name>A0A2J0KSR7_9BACT</name>
<comment type="caution">
    <text evidence="15">The sequence shown here is derived from an EMBL/GenBank/DDBJ whole genome shotgun (WGS) entry which is preliminary data.</text>
</comment>
<evidence type="ECO:0000256" key="12">
    <source>
        <dbReference type="ARBA" id="ARBA00045097"/>
    </source>
</evidence>
<evidence type="ECO:0000256" key="3">
    <source>
        <dbReference type="ARBA" id="ARBA00006739"/>
    </source>
</evidence>
<dbReference type="Proteomes" id="UP000230052">
    <property type="component" value="Unassembled WGS sequence"/>
</dbReference>
<comment type="similarity">
    <text evidence="3">Belongs to the glycosyltransferase 2 family.</text>
</comment>
<dbReference type="InterPro" id="IPR010743">
    <property type="entry name" value="Methionine_synth_MetW"/>
</dbReference>
<evidence type="ECO:0000256" key="4">
    <source>
        <dbReference type="ARBA" id="ARBA00012583"/>
    </source>
</evidence>
<evidence type="ECO:0000256" key="10">
    <source>
        <dbReference type="ARBA" id="ARBA00022989"/>
    </source>
</evidence>
<feature type="domain" description="Glycosyltransferase 2-like" evidence="13">
    <location>
        <begin position="4"/>
        <end position="171"/>
    </location>
</feature>
<dbReference type="Gene3D" id="3.90.550.10">
    <property type="entry name" value="Spore Coat Polysaccharide Biosynthesis Protein SpsA, Chain A"/>
    <property type="match status" value="2"/>
</dbReference>
<dbReference type="EMBL" id="PEWV01000047">
    <property type="protein sequence ID" value="PIU41558.1"/>
    <property type="molecule type" value="Genomic_DNA"/>
</dbReference>
<evidence type="ECO:0000256" key="6">
    <source>
        <dbReference type="ARBA" id="ARBA00022679"/>
    </source>
</evidence>
<comment type="subcellular location">
    <subcellularLocation>
        <location evidence="1">Endoplasmic reticulum membrane</location>
        <topology evidence="1">Single-pass membrane protein</topology>
    </subcellularLocation>
</comment>
<evidence type="ECO:0000256" key="8">
    <source>
        <dbReference type="ARBA" id="ARBA00022824"/>
    </source>
</evidence>
<keyword evidence="7" id="KW-0812">Transmembrane</keyword>
<proteinExistence type="inferred from homology"/>
<evidence type="ECO:0000313" key="15">
    <source>
        <dbReference type="EMBL" id="PIU41558.1"/>
    </source>
</evidence>
<keyword evidence="6" id="KW-0808">Transferase</keyword>
<dbReference type="SUPFAM" id="SSF53448">
    <property type="entry name" value="Nucleotide-diphospho-sugar transferases"/>
    <property type="match status" value="2"/>
</dbReference>
<dbReference type="SUPFAM" id="SSF53335">
    <property type="entry name" value="S-adenosyl-L-methionine-dependent methyltransferases"/>
    <property type="match status" value="2"/>
</dbReference>
<evidence type="ECO:0000256" key="11">
    <source>
        <dbReference type="ARBA" id="ARBA00023136"/>
    </source>
</evidence>
<evidence type="ECO:0000256" key="7">
    <source>
        <dbReference type="ARBA" id="ARBA00022692"/>
    </source>
</evidence>
<keyword evidence="8" id="KW-0256">Endoplasmic reticulum</keyword>
<feature type="domain" description="Methyltransferase type 11" evidence="14">
    <location>
        <begin position="285"/>
        <end position="374"/>
    </location>
</feature>
<dbReference type="CDD" id="cd02440">
    <property type="entry name" value="AdoMet_MTases"/>
    <property type="match status" value="1"/>
</dbReference>
<gene>
    <name evidence="15" type="ORF">COS99_04815</name>
</gene>
<dbReference type="InterPro" id="IPR029044">
    <property type="entry name" value="Nucleotide-diphossugar_trans"/>
</dbReference>
<evidence type="ECO:0000256" key="2">
    <source>
        <dbReference type="ARBA" id="ARBA00004922"/>
    </source>
</evidence>
<dbReference type="InterPro" id="IPR029063">
    <property type="entry name" value="SAM-dependent_MTases_sf"/>
</dbReference>
<dbReference type="Pfam" id="PF08241">
    <property type="entry name" value="Methyltransf_11"/>
    <property type="match status" value="1"/>
</dbReference>
<evidence type="ECO:0000256" key="5">
    <source>
        <dbReference type="ARBA" id="ARBA00022676"/>
    </source>
</evidence>
<organism evidence="15 16">
    <name type="scientific">Candidatus Aquitaenariimonas noxiae</name>
    <dbReference type="NCBI Taxonomy" id="1974741"/>
    <lineage>
        <taxon>Bacteria</taxon>
        <taxon>Pseudomonadati</taxon>
        <taxon>Candidatus Omnitrophota</taxon>
        <taxon>Candidatus Aquitaenariimonas</taxon>
    </lineage>
</organism>
<sequence>MDISIVIPSFNEAGRLPRFLDRVIAYCNNSQNKYEIIVVDDGSYDATYQVAMSYKPKFSNFYVLKFDKNRGKGCAVKAGFMMAKGEICLFLDADGSVGPEEIEKNLHFITEENYDIFIGSRVIRDESSTLGVKWYRRIMGMAFNSLVHLLLFRDIKDTQCGFKMFKKKAINPIFSRNYICGFGFDIEILYIAKKLNYRIKEGSVSWRHIGGSKFSLIGDPMPMFFDIFQVRLTHSAPVNLSIKYMGLDEYKHIYDLEEDYWWFASRRNLVSHLIKLLGVSSPSILDAGSGTGLNLLSFGKLGKTFGLDASNQAIEFCTRRDLKNIAQCEIENICYKEKTFDIITCLDTLEHIENPVRALSELSKVLKDDGKLILAVPAFKALWSQHDDISCHFRRYSKKLLLYDLNDAGLKSEKMGYFFFTSFFAIAAMRIIKKLLLSKKKIQSDIAISLPRPLNKILKFLFRMEMKVFQHVGLPFGTTLYAVVSKKDLVLDSSVMAASYKSSGSKEDYDVSIIIACYNEENLLENNIKEIQKVMDSTIYSYELVFVDDKSKDKTRDVIIRITKDKSNMQYAFHRKNIGRGGTVSDGIRISRGKIVGFLDIDLEVDAVYIPSMVQAINRGYDVVTGFRFYRISLHPTSFTRHVLSVLYRRFMRVLLSVPIEDSETGYKFFNRKKILPLIEKTKNKGWFWDTEIMALAFYTGLRINEIPCLFIRKPQKKTEVRLIKDTIDYFIALWKFRLEMGAGENRGVLYSSTLMYRFFMKLAYGQNFESRYEAIAEHIPQGVSVIDVCCGDCYLYHKYLKFKDVKYLGLDVNTAFVSNALKKKLNVRLFDINVDTIPTAEYIIMQSSLYQFIPDEKLILEKLFRSATKAVIVAEPIRNLSTSDNLFIASIAKTIGRLITGSTAMRFNEQSLTKLFNTYGEQLKSKFQTKGGRELVAIFEPKK</sequence>